<feature type="region of interest" description="Disordered" evidence="4">
    <location>
        <begin position="1"/>
        <end position="64"/>
    </location>
</feature>
<feature type="region of interest" description="Disordered" evidence="4">
    <location>
        <begin position="158"/>
        <end position="177"/>
    </location>
</feature>
<evidence type="ECO:0000259" key="7">
    <source>
        <dbReference type="Pfam" id="PF22770"/>
    </source>
</evidence>
<feature type="region of interest" description="Disordered" evidence="4">
    <location>
        <begin position="511"/>
        <end position="541"/>
    </location>
</feature>
<dbReference type="Pfam" id="PF06978">
    <property type="entry name" value="POP1_N"/>
    <property type="match status" value="1"/>
</dbReference>
<evidence type="ECO:0000256" key="1">
    <source>
        <dbReference type="ARBA" id="ARBA00004123"/>
    </source>
</evidence>
<dbReference type="InterPro" id="IPR055079">
    <property type="entry name" value="POP1_C"/>
</dbReference>
<sequence length="883" mass="98323">MAPPNPPKPAHPNNASKKRKEPPTNASNSKNDNKRPKNDHRAKQRDARALASQTSSKAFKNGELDVDKFVKAREYEIRALEEGMARSKKALTTRAFQQVPKELRRRMASHNVKRVPKRLQKRAKVEMVADNTPTVTARRRKPTRHMRLRMETAKKLRPLGAAQRKASKKVDDEEVTVRPVEQAKEETAVQGTAIKTRAPKVKKAKLAEAPTPKAKFRKRQMNKTWLPTHMFHAKRARMTPPKEPLWRFAIPLTPTAKCYRPTHRAANDRGAVAWDVSYMSTIGLEGQQRSIEGMLKALNVDENLWTRNGEKWRNGSRAWDGFVFEREAPHRPIAPVTVIWSPSSDSTIEGEEFSKRKRKVLLRVHPSAFLQLWQEILRLSKVAKPQVSVEDLRFEIGGIEVTGPGATEALLGALWPSPCQEGSAGHASGSAEKTWTSLAGLTDISLIPKNIALGLDVQDSRLHHPPRTIKLPTTAAEQMKLLELTASWPVDAPSAPFSLLDRRARIGASSSLPSQKAVNRRKSLAAPGQYPEAASTDPRIPTTIYSTSSGARRQASWIVLLPWKAVLPIWYGVIYYPLSTGGQPRFGGLDEKRQLCFEAGQPWFPGDFPGTKAGWEWETQERKRREDEWRRWPKSKRVNWDAVKLANGKKGEIGTGWACDWERLINGPPQAAEADTREGANDGAATTPNDDNTAEANKAGPAPSIEAPKLAYLPRFQASTSLSSYTLPSTLSNPLITTSLTCLAKGTPQTCARIYRLPSSNQDLRKSWLSLHPQNRPKTKSSHLPKLPKDAPPHIVQRRLAQSLLEPARAGEENYPEVPDEEDLIGFVTTGNLNLAEGRGTGVGSILLERVLEDVKRDAQEGQICIVRNAGQSIGRLAKWELV</sequence>
<dbReference type="AlphaFoldDB" id="A0A8H6VGN7"/>
<feature type="compositionally biased region" description="Pro residues" evidence="4">
    <location>
        <begin position="1"/>
        <end position="10"/>
    </location>
</feature>
<feature type="domain" description="Pop1 N-terminal" evidence="5">
    <location>
        <begin position="69"/>
        <end position="286"/>
    </location>
</feature>
<dbReference type="PANTHER" id="PTHR22731">
    <property type="entry name" value="RIBONUCLEASES P/MRP PROTEIN SUBUNIT POP1"/>
    <property type="match status" value="1"/>
</dbReference>
<dbReference type="OrthoDB" id="442863at2759"/>
<evidence type="ECO:0000259" key="6">
    <source>
        <dbReference type="Pfam" id="PF08170"/>
    </source>
</evidence>
<comment type="subcellular location">
    <subcellularLocation>
        <location evidence="1">Nucleus</location>
    </subcellularLocation>
</comment>
<gene>
    <name evidence="8" type="ORF">HII31_11283</name>
</gene>
<dbReference type="InterPro" id="IPR012590">
    <property type="entry name" value="POPLD_dom"/>
</dbReference>
<reference evidence="8" key="1">
    <citation type="submission" date="2020-04" db="EMBL/GenBank/DDBJ databases">
        <title>Draft genome resource of the tomato pathogen Pseudocercospora fuligena.</title>
        <authorList>
            <person name="Zaccaron A."/>
        </authorList>
    </citation>
    <scope>NUCLEOTIDE SEQUENCE</scope>
    <source>
        <strain evidence="8">PF001</strain>
    </source>
</reference>
<evidence type="ECO:0000259" key="5">
    <source>
        <dbReference type="Pfam" id="PF06978"/>
    </source>
</evidence>
<dbReference type="PANTHER" id="PTHR22731:SF3">
    <property type="entry name" value="RIBONUCLEASES P_MRP PROTEIN SUBUNIT POP1"/>
    <property type="match status" value="1"/>
</dbReference>
<dbReference type="GO" id="GO:0001682">
    <property type="term" value="P:tRNA 5'-leader removal"/>
    <property type="evidence" value="ECO:0007669"/>
    <property type="project" value="InterPro"/>
</dbReference>
<dbReference type="EMBL" id="JABCIY010000229">
    <property type="protein sequence ID" value="KAF7187394.1"/>
    <property type="molecule type" value="Genomic_DNA"/>
</dbReference>
<dbReference type="InterPro" id="IPR009723">
    <property type="entry name" value="Pop1_N"/>
</dbReference>
<dbReference type="Pfam" id="PF08170">
    <property type="entry name" value="POPLD"/>
    <property type="match status" value="1"/>
</dbReference>
<feature type="region of interest" description="Disordered" evidence="4">
    <location>
        <begin position="771"/>
        <end position="791"/>
    </location>
</feature>
<dbReference type="GO" id="GO:0005655">
    <property type="term" value="C:nucleolar ribonuclease P complex"/>
    <property type="evidence" value="ECO:0007669"/>
    <property type="project" value="InterPro"/>
</dbReference>
<feature type="compositionally biased region" description="Basic and acidic residues" evidence="4">
    <location>
        <begin position="31"/>
        <end position="48"/>
    </location>
</feature>
<evidence type="ECO:0000256" key="3">
    <source>
        <dbReference type="ARBA" id="ARBA00023242"/>
    </source>
</evidence>
<evidence type="ECO:0000256" key="4">
    <source>
        <dbReference type="SAM" id="MobiDB-lite"/>
    </source>
</evidence>
<dbReference type="Proteomes" id="UP000660729">
    <property type="component" value="Unassembled WGS sequence"/>
</dbReference>
<proteinExistence type="predicted"/>
<dbReference type="Pfam" id="PF22770">
    <property type="entry name" value="POP1_C"/>
    <property type="match status" value="1"/>
</dbReference>
<organism evidence="8 9">
    <name type="scientific">Pseudocercospora fuligena</name>
    <dbReference type="NCBI Taxonomy" id="685502"/>
    <lineage>
        <taxon>Eukaryota</taxon>
        <taxon>Fungi</taxon>
        <taxon>Dikarya</taxon>
        <taxon>Ascomycota</taxon>
        <taxon>Pezizomycotina</taxon>
        <taxon>Dothideomycetes</taxon>
        <taxon>Dothideomycetidae</taxon>
        <taxon>Mycosphaerellales</taxon>
        <taxon>Mycosphaerellaceae</taxon>
        <taxon>Pseudocercospora</taxon>
    </lineage>
</organism>
<dbReference type="InterPro" id="IPR039182">
    <property type="entry name" value="Pop1"/>
</dbReference>
<dbReference type="GO" id="GO:0000172">
    <property type="term" value="C:ribonuclease MRP complex"/>
    <property type="evidence" value="ECO:0007669"/>
    <property type="project" value="InterPro"/>
</dbReference>
<feature type="region of interest" description="Disordered" evidence="4">
    <location>
        <begin position="672"/>
        <end position="705"/>
    </location>
</feature>
<keyword evidence="3" id="KW-0539">Nucleus</keyword>
<feature type="domain" description="POP1 C-terminal" evidence="7">
    <location>
        <begin position="735"/>
        <end position="882"/>
    </location>
</feature>
<keyword evidence="9" id="KW-1185">Reference proteome</keyword>
<accession>A0A8H6VGN7</accession>
<evidence type="ECO:0000256" key="2">
    <source>
        <dbReference type="ARBA" id="ARBA00022694"/>
    </source>
</evidence>
<feature type="domain" description="POPLD" evidence="6">
    <location>
        <begin position="556"/>
        <end position="661"/>
    </location>
</feature>
<name>A0A8H6VGN7_9PEZI</name>
<comment type="caution">
    <text evidence="8">The sequence shown here is derived from an EMBL/GenBank/DDBJ whole genome shotgun (WGS) entry which is preliminary data.</text>
</comment>
<evidence type="ECO:0000313" key="8">
    <source>
        <dbReference type="EMBL" id="KAF7187394.1"/>
    </source>
</evidence>
<evidence type="ECO:0000313" key="9">
    <source>
        <dbReference type="Proteomes" id="UP000660729"/>
    </source>
</evidence>
<protein>
    <submittedName>
        <fullName evidence="8">Ribonucleases P/MRP protein subunit pop1</fullName>
    </submittedName>
</protein>
<feature type="compositionally biased region" description="Polar residues" evidence="4">
    <location>
        <begin position="684"/>
        <end position="695"/>
    </location>
</feature>
<keyword evidence="2" id="KW-0819">tRNA processing</keyword>